<dbReference type="PANTHER" id="PTHR42879">
    <property type="entry name" value="3-OXOACYL-(ACYL-CARRIER-PROTEIN) REDUCTASE"/>
    <property type="match status" value="1"/>
</dbReference>
<dbReference type="GO" id="GO:0004316">
    <property type="term" value="F:3-oxoacyl-[acyl-carrier-protein] reductase (NADPH) activity"/>
    <property type="evidence" value="ECO:0007669"/>
    <property type="project" value="UniProtKB-EC"/>
</dbReference>
<evidence type="ECO:0000313" key="2">
    <source>
        <dbReference type="EMBL" id="MDR6245673.1"/>
    </source>
</evidence>
<protein>
    <submittedName>
        <fullName evidence="2">3-oxoacyl-[acyl-carrier protein] reductase</fullName>
        <ecNumber evidence="2">1.1.1.100</ecNumber>
    </submittedName>
</protein>
<dbReference type="PRINTS" id="PR00081">
    <property type="entry name" value="GDHRDH"/>
</dbReference>
<dbReference type="InterPro" id="IPR036291">
    <property type="entry name" value="NAD(P)-bd_dom_sf"/>
</dbReference>
<evidence type="ECO:0000256" key="1">
    <source>
        <dbReference type="ARBA" id="ARBA00006484"/>
    </source>
</evidence>
<dbReference type="EC" id="1.1.1.100" evidence="2"/>
<dbReference type="Proteomes" id="UP001185028">
    <property type="component" value="Unassembled WGS sequence"/>
</dbReference>
<comment type="similarity">
    <text evidence="1">Belongs to the short-chain dehydrogenases/reductases (SDR) family.</text>
</comment>
<dbReference type="RefSeq" id="WP_188777692.1">
    <property type="nucleotide sequence ID" value="NZ_BMMB01000011.1"/>
</dbReference>
<dbReference type="InterPro" id="IPR050259">
    <property type="entry name" value="SDR"/>
</dbReference>
<gene>
    <name evidence="2" type="ORF">JOC58_003586</name>
</gene>
<dbReference type="InterPro" id="IPR002347">
    <property type="entry name" value="SDR_fam"/>
</dbReference>
<dbReference type="PANTHER" id="PTHR42879:SF2">
    <property type="entry name" value="3-OXOACYL-[ACYL-CARRIER-PROTEIN] REDUCTASE FABG"/>
    <property type="match status" value="1"/>
</dbReference>
<name>A0ABU1J2F1_9BACL</name>
<accession>A0ABU1J2F1</accession>
<dbReference type="Pfam" id="PF13561">
    <property type="entry name" value="adh_short_C2"/>
    <property type="match status" value="1"/>
</dbReference>
<dbReference type="SUPFAM" id="SSF51735">
    <property type="entry name" value="NAD(P)-binding Rossmann-fold domains"/>
    <property type="match status" value="1"/>
</dbReference>
<proteinExistence type="inferred from homology"/>
<organism evidence="2 3">
    <name type="scientific">Paenibacillus hunanensis</name>
    <dbReference type="NCBI Taxonomy" id="539262"/>
    <lineage>
        <taxon>Bacteria</taxon>
        <taxon>Bacillati</taxon>
        <taxon>Bacillota</taxon>
        <taxon>Bacilli</taxon>
        <taxon>Bacillales</taxon>
        <taxon>Paenibacillaceae</taxon>
        <taxon>Paenibacillus</taxon>
    </lineage>
</organism>
<dbReference type="EMBL" id="JAVDQH010000016">
    <property type="protein sequence ID" value="MDR6245673.1"/>
    <property type="molecule type" value="Genomic_DNA"/>
</dbReference>
<keyword evidence="3" id="KW-1185">Reference proteome</keyword>
<dbReference type="PRINTS" id="PR00080">
    <property type="entry name" value="SDRFAMILY"/>
</dbReference>
<dbReference type="Gene3D" id="3.40.50.720">
    <property type="entry name" value="NAD(P)-binding Rossmann-like Domain"/>
    <property type="match status" value="1"/>
</dbReference>
<reference evidence="2 3" key="1">
    <citation type="submission" date="2023-07" db="EMBL/GenBank/DDBJ databases">
        <title>Genomic Encyclopedia of Type Strains, Phase IV (KMG-IV): sequencing the most valuable type-strain genomes for metagenomic binning, comparative biology and taxonomic classification.</title>
        <authorList>
            <person name="Goeker M."/>
        </authorList>
    </citation>
    <scope>NUCLEOTIDE SEQUENCE [LARGE SCALE GENOMIC DNA]</scope>
    <source>
        <strain evidence="2 3">DSM 22170</strain>
    </source>
</reference>
<sequence>MLMNKVAIVTGASRGIGAATARLLAQQHAKVVVNYFSNAAAAEQVVAAIQAEGGKAIAIQADARDEAQMNTLVQETLHHFGRIDILVSNASIGFPMASFMDVSWNDLELKVSDELKAAFVPARAVAPTMIEQQSGKLIFISSGLSNFAQAGFIAHGVAKSALNAFARYVANELGNHQITANIISPGMVETDATLYTPVEIKQQTAQITPLGRIAQPEDIARAVLLYASAHSDFITGAYVPVSGGMEMN</sequence>
<comment type="caution">
    <text evidence="2">The sequence shown here is derived from an EMBL/GenBank/DDBJ whole genome shotgun (WGS) entry which is preliminary data.</text>
</comment>
<evidence type="ECO:0000313" key="3">
    <source>
        <dbReference type="Proteomes" id="UP001185028"/>
    </source>
</evidence>
<keyword evidence="2" id="KW-0560">Oxidoreductase</keyword>